<evidence type="ECO:0000313" key="4">
    <source>
        <dbReference type="EMBL" id="KZL63316.1"/>
    </source>
</evidence>
<dbReference type="SMART" id="SM00823">
    <property type="entry name" value="PKS_PP"/>
    <property type="match status" value="1"/>
</dbReference>
<evidence type="ECO:0000256" key="2">
    <source>
        <dbReference type="ARBA" id="ARBA00022553"/>
    </source>
</evidence>
<dbReference type="InterPro" id="IPR036736">
    <property type="entry name" value="ACP-like_sf"/>
</dbReference>
<dbReference type="EMBL" id="LFIW01002823">
    <property type="protein sequence ID" value="KZL63316.1"/>
    <property type="molecule type" value="Genomic_DNA"/>
</dbReference>
<protein>
    <submittedName>
        <fullName evidence="4">Polyketide synthase</fullName>
    </submittedName>
</protein>
<dbReference type="GO" id="GO:0031177">
    <property type="term" value="F:phosphopantetheine binding"/>
    <property type="evidence" value="ECO:0007669"/>
    <property type="project" value="InterPro"/>
</dbReference>
<dbReference type="Proteomes" id="UP000076584">
    <property type="component" value="Unassembled WGS sequence"/>
</dbReference>
<dbReference type="AlphaFoldDB" id="A0A166LBA8"/>
<accession>A0A166LBA8</accession>
<dbReference type="SUPFAM" id="SSF47336">
    <property type="entry name" value="ACP-like"/>
    <property type="match status" value="1"/>
</dbReference>
<name>A0A166LBA8_COLIC</name>
<keyword evidence="1" id="KW-0596">Phosphopantetheine</keyword>
<dbReference type="InterPro" id="IPR020806">
    <property type="entry name" value="PKS_PP-bd"/>
</dbReference>
<evidence type="ECO:0000259" key="3">
    <source>
        <dbReference type="PROSITE" id="PS50075"/>
    </source>
</evidence>
<dbReference type="Pfam" id="PF00550">
    <property type="entry name" value="PP-binding"/>
    <property type="match status" value="1"/>
</dbReference>
<evidence type="ECO:0000313" key="5">
    <source>
        <dbReference type="Proteomes" id="UP000076584"/>
    </source>
</evidence>
<evidence type="ECO:0000256" key="1">
    <source>
        <dbReference type="ARBA" id="ARBA00022450"/>
    </source>
</evidence>
<gene>
    <name evidence="4" type="ORF">CI238_10372</name>
</gene>
<dbReference type="STRING" id="1573173.A0A166LBA8"/>
<dbReference type="InterPro" id="IPR009081">
    <property type="entry name" value="PP-bd_ACP"/>
</dbReference>
<feature type="domain" description="Carrier" evidence="3">
    <location>
        <begin position="47"/>
        <end position="125"/>
    </location>
</feature>
<keyword evidence="2" id="KW-0597">Phosphoprotein</keyword>
<dbReference type="Gene3D" id="1.10.1200.10">
    <property type="entry name" value="ACP-like"/>
    <property type="match status" value="1"/>
</dbReference>
<dbReference type="PROSITE" id="PS50075">
    <property type="entry name" value="CARRIER"/>
    <property type="match status" value="1"/>
</dbReference>
<comment type="caution">
    <text evidence="4">The sequence shown here is derived from an EMBL/GenBank/DDBJ whole genome shotgun (WGS) entry which is preliminary data.</text>
</comment>
<proteinExistence type="predicted"/>
<keyword evidence="5" id="KW-1185">Reference proteome</keyword>
<reference evidence="4 5" key="1">
    <citation type="submission" date="2015-06" db="EMBL/GenBank/DDBJ databases">
        <title>Survival trade-offs in plant roots during colonization by closely related pathogenic and mutualistic fungi.</title>
        <authorList>
            <person name="Hacquard S."/>
            <person name="Kracher B."/>
            <person name="Hiruma K."/>
            <person name="Weinman A."/>
            <person name="Muench P."/>
            <person name="Garrido Oter R."/>
            <person name="Ver Loren van Themaat E."/>
            <person name="Dallerey J.-F."/>
            <person name="Damm U."/>
            <person name="Henrissat B."/>
            <person name="Lespinet O."/>
            <person name="Thon M."/>
            <person name="Kemen E."/>
            <person name="McHardy A.C."/>
            <person name="Schulze-Lefert P."/>
            <person name="O'Connell R.J."/>
        </authorList>
    </citation>
    <scope>NUCLEOTIDE SEQUENCE [LARGE SCALE GENOMIC DNA]</scope>
    <source>
        <strain evidence="4 5">MAFF 238704</strain>
    </source>
</reference>
<sequence>MAFYNHIDHESSSDTSQAASTSVVLNQFVCRVRDWPSELDNPACSLFLAREIARRVLTSLMMVDEDGSKADASVSMPLSSFGMDSLMTIEIRNWWRAVFGVDVSLMQLMSAPSFEHLGKLVTCQMKEKFCTPNSKSS</sequence>
<organism evidence="4 5">
    <name type="scientific">Colletotrichum incanum</name>
    <name type="common">Soybean anthracnose fungus</name>
    <dbReference type="NCBI Taxonomy" id="1573173"/>
    <lineage>
        <taxon>Eukaryota</taxon>
        <taxon>Fungi</taxon>
        <taxon>Dikarya</taxon>
        <taxon>Ascomycota</taxon>
        <taxon>Pezizomycotina</taxon>
        <taxon>Sordariomycetes</taxon>
        <taxon>Hypocreomycetidae</taxon>
        <taxon>Glomerellales</taxon>
        <taxon>Glomerellaceae</taxon>
        <taxon>Colletotrichum</taxon>
        <taxon>Colletotrichum spaethianum species complex</taxon>
    </lineage>
</organism>